<reference evidence="3" key="1">
    <citation type="submission" date="2023-07" db="EMBL/GenBank/DDBJ databases">
        <title>Chromosome-level Genome Assembly of Striped Snakehead (Channa striata).</title>
        <authorList>
            <person name="Liu H."/>
        </authorList>
    </citation>
    <scope>NUCLEOTIDE SEQUENCE</scope>
    <source>
        <strain evidence="3">Gz</strain>
        <tissue evidence="3">Muscle</tissue>
    </source>
</reference>
<keyword evidence="4" id="KW-1185">Reference proteome</keyword>
<evidence type="ECO:0000313" key="3">
    <source>
        <dbReference type="EMBL" id="KAK2817089.1"/>
    </source>
</evidence>
<feature type="compositionally biased region" description="Basic and acidic residues" evidence="1">
    <location>
        <begin position="688"/>
        <end position="699"/>
    </location>
</feature>
<feature type="compositionally biased region" description="Polar residues" evidence="1">
    <location>
        <begin position="914"/>
        <end position="942"/>
    </location>
</feature>
<feature type="region of interest" description="Disordered" evidence="1">
    <location>
        <begin position="615"/>
        <end position="716"/>
    </location>
</feature>
<evidence type="ECO:0000313" key="4">
    <source>
        <dbReference type="Proteomes" id="UP001187415"/>
    </source>
</evidence>
<protein>
    <recommendedName>
        <fullName evidence="2">DUF4585 domain-containing protein</fullName>
    </recommendedName>
</protein>
<feature type="region of interest" description="Disordered" evidence="1">
    <location>
        <begin position="64"/>
        <end position="151"/>
    </location>
</feature>
<sequence>MEAAEETLTYRDDTGLHRKLLPEDKDKDKADSKVHATKSDESNYVDLDLRPDGVKTVKVSFTSNGSQLSVIRGDTSKQGEHGKDSEIICEDYGKESGDKGANVPGPDSAEPPLETQTLTKPPNTHQDLENENQPQAELDPSDGSDHVCSGSDELQYTDMYLNSKTESDDGTSAVLSDHCGSDTVEDESHYITTHEIQLTELDHDVDYDLGRGTCWDFEDDNLVYSFVDYASFESDETQEGTLILEDRSQPKAQSNLGGVVVSTEPEESDLCDWDKCASSDESVCKNQSRDAKAGKFHLSIQTSSRAVNEPGEILDNCTAGYANPFGDRGHLSFVNSGASADPLCDRAQYFIPAPGRQHLASKLRRKDINEFSSGASSSISELDDADKEVRNLTAKSFRSLACPYFDAINLSTSSESSVSEYGLNNWSAYVGWNYGNITRGRERSVIAHKTSSSRLEMNKTVTSKREGKSTAGMKAPQTKIYETSKRTTSQKESSLSKNIQLKDPVQKKQRGLTLNFRYNVEAGGGTQRPKCSNNRCNEVTGTLLSRSGCELQYHHTDNTGDTQKRAIFASSLLKNVISKKMQFEQERKMERGEICDTYPTLSTCLQLRDQDDIKERGLGNQRQTSESGSGFGVNSGDDQRLEGSRPNSCEPTEEQRSNKAPDSSETGQHNLPKSLLSHSQSSAFNSLKEGDVEAAKETEPPAVSDTQTTAKETVDRSSRLTKLLFVPSYQLLSKKKDFGEDVTRHTPGTTAGPQKCEKEFKTGNNGNLVETDENKKGGKTPEIKICLRSVKENKGCPLNIASLLTPKISFNPVNTFRPSGDAKCHILSATDKVPNFTVRDIRDTKCKFQTPIYHVRDVRKLVKSSYRFVSLDHSDSKCTTVADKAEEKSKKEPVKHLLPSPLVIKCHSVKTNFKSNKTSQKQAQDVIPSETTQTENTPSHFTTGRVPPIVSKQLHPEHIEVQQNTEAKLTKPRQEKFMGEICERRNEPTIPKQAAIEKLKAAVKTMEQLYDFDRNEWKRKAHAPQPVADSHGLSLIARGKQGAEEQEATNADRQSSVNTTETGQTKDDNSALNVIHVPYYNQAFKTQSQQSKDVSNRSVLHFGNGNNAHVSISSVSESGPLQTSSTLKSSKTLVAPLSLKIESPKHSQVELGKVKVSPAHPAVTQSCSDYLTIPGPGYTNELQPVNREPVPNPSVSQVTTVDRRTPEQKRSPLIMECPVTSVCHLSAAATAGPRTPQQLLCFSPSVPTVSPTPSTGGTVPQTQRKILLDPTTGHYYLVDTPIQATTKRLFDPETGQYVDVPMPHSPVAPVTPVTPVPLSLSPLALSPGAYTPTYMLYPSFIPSPTLPAQAVLPQSRCQSEDAGGEKRGSTRFGTCDCSELKQEARYQHHNATRSKNHRTSFLRWNNNELCGGASVTKKTSSNIHTSPLKNLPSFAISEVFNPIITPCDLLSRAISTNSNFYSHSLEAEEETADPENEE</sequence>
<feature type="region of interest" description="Disordered" evidence="1">
    <location>
        <begin position="1"/>
        <end position="47"/>
    </location>
</feature>
<feature type="region of interest" description="Disordered" evidence="1">
    <location>
        <begin position="1040"/>
        <end position="1070"/>
    </location>
</feature>
<feature type="compositionally biased region" description="Polar residues" evidence="1">
    <location>
        <begin position="114"/>
        <end position="135"/>
    </location>
</feature>
<dbReference type="Pfam" id="PF15232">
    <property type="entry name" value="DUF4585"/>
    <property type="match status" value="1"/>
</dbReference>
<feature type="region of interest" description="Disordered" evidence="1">
    <location>
        <begin position="1184"/>
        <end position="1207"/>
    </location>
</feature>
<evidence type="ECO:0000259" key="2">
    <source>
        <dbReference type="Pfam" id="PF15232"/>
    </source>
</evidence>
<organism evidence="3 4">
    <name type="scientific">Channa striata</name>
    <name type="common">Snakehead murrel</name>
    <name type="synonym">Ophicephalus striatus</name>
    <dbReference type="NCBI Taxonomy" id="64152"/>
    <lineage>
        <taxon>Eukaryota</taxon>
        <taxon>Metazoa</taxon>
        <taxon>Chordata</taxon>
        <taxon>Craniata</taxon>
        <taxon>Vertebrata</taxon>
        <taxon>Euteleostomi</taxon>
        <taxon>Actinopterygii</taxon>
        <taxon>Neopterygii</taxon>
        <taxon>Teleostei</taxon>
        <taxon>Neoteleostei</taxon>
        <taxon>Acanthomorphata</taxon>
        <taxon>Anabantaria</taxon>
        <taxon>Anabantiformes</taxon>
        <taxon>Channoidei</taxon>
        <taxon>Channidae</taxon>
        <taxon>Channa</taxon>
    </lineage>
</organism>
<feature type="compositionally biased region" description="Basic and acidic residues" evidence="1">
    <location>
        <begin position="74"/>
        <end position="98"/>
    </location>
</feature>
<feature type="compositionally biased region" description="Polar residues" evidence="1">
    <location>
        <begin position="660"/>
        <end position="685"/>
    </location>
</feature>
<gene>
    <name evidence="3" type="ORF">Q5P01_025280</name>
</gene>
<feature type="domain" description="DUF4585" evidence="2">
    <location>
        <begin position="1259"/>
        <end position="1331"/>
    </location>
</feature>
<dbReference type="InterPro" id="IPR052303">
    <property type="entry name" value="CEFIP"/>
</dbReference>
<evidence type="ECO:0000256" key="1">
    <source>
        <dbReference type="SAM" id="MobiDB-lite"/>
    </source>
</evidence>
<feature type="region of interest" description="Disordered" evidence="1">
    <location>
        <begin position="914"/>
        <end position="945"/>
    </location>
</feature>
<feature type="compositionally biased region" description="Polar residues" evidence="1">
    <location>
        <begin position="1048"/>
        <end position="1063"/>
    </location>
</feature>
<feature type="region of interest" description="Disordered" evidence="1">
    <location>
        <begin position="742"/>
        <end position="775"/>
    </location>
</feature>
<name>A0AA88J1Q3_CHASR</name>
<proteinExistence type="predicted"/>
<dbReference type="Proteomes" id="UP001187415">
    <property type="component" value="Unassembled WGS sequence"/>
</dbReference>
<comment type="caution">
    <text evidence="3">The sequence shown here is derived from an EMBL/GenBank/DDBJ whole genome shotgun (WGS) entry which is preliminary data.</text>
</comment>
<dbReference type="PANTHER" id="PTHR33775:SF4">
    <property type="entry name" value="CHROMOSOME 4 OPEN READING FRAME 54"/>
    <property type="match status" value="1"/>
</dbReference>
<accession>A0AA88J1Q3</accession>
<dbReference type="InterPro" id="IPR027838">
    <property type="entry name" value="DUF4585"/>
</dbReference>
<dbReference type="PANTHER" id="PTHR33775">
    <property type="entry name" value="CARDIAC-ENRICHED FHL2-INTERACTING PROTEIN-RELATED"/>
    <property type="match status" value="1"/>
</dbReference>
<feature type="compositionally biased region" description="Basic and acidic residues" evidence="1">
    <location>
        <begin position="8"/>
        <end position="47"/>
    </location>
</feature>
<dbReference type="EMBL" id="JAUPFM010000021">
    <property type="protein sequence ID" value="KAK2817089.1"/>
    <property type="molecule type" value="Genomic_DNA"/>
</dbReference>